<keyword evidence="3" id="KW-1185">Reference proteome</keyword>
<sequence length="409" mass="47158">MHRRNGRNGALAKTSKRYEAKKKEEKNIVENEIPLVKKSAYGRFCDRISFFKYLFILLIFPPILNYASLKREYSVLLPQEGERLDMGWGQKMFINCMGEGVPTIILDAPTGGTSDIWYIVQQQLSKISKVCVYDRAGLGFSDLPFVNEIDRTRKTEQRQFVSQVATVEQMTCDLHHLVTNAKPLARPFILVGSETGALIARHYGLTYPGDVSDIVLLNPLVEDLFWRQKEDWNNYWNMYLLPSLQSLQLSAYVGISRLAALLGFLKPDVFGAEVPKVVELRQLSHLCNPSHMNAVFHEHLLLNTSFNQMNDVFQEKAFPTNISVSVINSRKFEKIPPQLQKAWQQSQLYLRQSLHPTCTYYVADGSSGELYNQPGMVIRRVQQLVYKWRINYHTFPTVHTFREQETLLE</sequence>
<keyword evidence="1" id="KW-0472">Membrane</keyword>
<evidence type="ECO:0000256" key="1">
    <source>
        <dbReference type="SAM" id="Phobius"/>
    </source>
</evidence>
<evidence type="ECO:0008006" key="4">
    <source>
        <dbReference type="Google" id="ProtNLM"/>
    </source>
</evidence>
<dbReference type="EMBL" id="BPLQ01004925">
    <property type="protein sequence ID" value="GIY11604.1"/>
    <property type="molecule type" value="Genomic_DNA"/>
</dbReference>
<protein>
    <recommendedName>
        <fullName evidence="4">AB hydrolase-1 domain-containing protein</fullName>
    </recommendedName>
</protein>
<dbReference type="Gene3D" id="3.40.50.1820">
    <property type="entry name" value="alpha/beta hydrolase"/>
    <property type="match status" value="1"/>
</dbReference>
<proteinExistence type="predicted"/>
<dbReference type="AlphaFoldDB" id="A0AAV4QTJ6"/>
<keyword evidence="1" id="KW-0812">Transmembrane</keyword>
<keyword evidence="1" id="KW-1133">Transmembrane helix</keyword>
<dbReference type="Proteomes" id="UP001054837">
    <property type="component" value="Unassembled WGS sequence"/>
</dbReference>
<dbReference type="InterPro" id="IPR029058">
    <property type="entry name" value="AB_hydrolase_fold"/>
</dbReference>
<dbReference type="SUPFAM" id="SSF53474">
    <property type="entry name" value="alpha/beta-Hydrolases"/>
    <property type="match status" value="1"/>
</dbReference>
<feature type="transmembrane region" description="Helical" evidence="1">
    <location>
        <begin position="50"/>
        <end position="69"/>
    </location>
</feature>
<gene>
    <name evidence="2" type="ORF">CDAR_164601</name>
</gene>
<reference evidence="2 3" key="1">
    <citation type="submission" date="2021-06" db="EMBL/GenBank/DDBJ databases">
        <title>Caerostris darwini draft genome.</title>
        <authorList>
            <person name="Kono N."/>
            <person name="Arakawa K."/>
        </authorList>
    </citation>
    <scope>NUCLEOTIDE SEQUENCE [LARGE SCALE GENOMIC DNA]</scope>
</reference>
<evidence type="ECO:0000313" key="3">
    <source>
        <dbReference type="Proteomes" id="UP001054837"/>
    </source>
</evidence>
<evidence type="ECO:0000313" key="2">
    <source>
        <dbReference type="EMBL" id="GIY11604.1"/>
    </source>
</evidence>
<accession>A0AAV4QTJ6</accession>
<comment type="caution">
    <text evidence="2">The sequence shown here is derived from an EMBL/GenBank/DDBJ whole genome shotgun (WGS) entry which is preliminary data.</text>
</comment>
<organism evidence="2 3">
    <name type="scientific">Caerostris darwini</name>
    <dbReference type="NCBI Taxonomy" id="1538125"/>
    <lineage>
        <taxon>Eukaryota</taxon>
        <taxon>Metazoa</taxon>
        <taxon>Ecdysozoa</taxon>
        <taxon>Arthropoda</taxon>
        <taxon>Chelicerata</taxon>
        <taxon>Arachnida</taxon>
        <taxon>Araneae</taxon>
        <taxon>Araneomorphae</taxon>
        <taxon>Entelegynae</taxon>
        <taxon>Araneoidea</taxon>
        <taxon>Araneidae</taxon>
        <taxon>Caerostris</taxon>
    </lineage>
</organism>
<name>A0AAV4QTJ6_9ARAC</name>